<dbReference type="PROSITE" id="PS51257">
    <property type="entry name" value="PROKAR_LIPOPROTEIN"/>
    <property type="match status" value="1"/>
</dbReference>
<evidence type="ECO:0000259" key="1">
    <source>
        <dbReference type="Pfam" id="PF06877"/>
    </source>
</evidence>
<dbReference type="EMBL" id="CP002959">
    <property type="protein sequence ID" value="AFM14023.1"/>
    <property type="molecule type" value="Genomic_DNA"/>
</dbReference>
<name>I4B9R6_TURPD</name>
<accession>I4B9R6</accession>
<organism evidence="2 3">
    <name type="scientific">Turneriella parva (strain ATCC BAA-1111 / DSM 21527 / NCTC 11395 / H)</name>
    <name type="common">Leptospira parva</name>
    <dbReference type="NCBI Taxonomy" id="869212"/>
    <lineage>
        <taxon>Bacteria</taxon>
        <taxon>Pseudomonadati</taxon>
        <taxon>Spirochaetota</taxon>
        <taxon>Spirochaetia</taxon>
        <taxon>Leptospirales</taxon>
        <taxon>Leptospiraceae</taxon>
        <taxon>Turneriella</taxon>
    </lineage>
</organism>
<feature type="domain" description="Regulator of ribonuclease activity B" evidence="1">
    <location>
        <begin position="34"/>
        <end position="127"/>
    </location>
</feature>
<dbReference type="Pfam" id="PF06877">
    <property type="entry name" value="RraB"/>
    <property type="match status" value="1"/>
</dbReference>
<keyword evidence="3" id="KW-1185">Reference proteome</keyword>
<protein>
    <recommendedName>
        <fullName evidence="1">Regulator of ribonuclease activity B domain-containing protein</fullName>
    </recommendedName>
</protein>
<evidence type="ECO:0000313" key="3">
    <source>
        <dbReference type="Proteomes" id="UP000006048"/>
    </source>
</evidence>
<dbReference type="Gene3D" id="3.30.70.970">
    <property type="entry name" value="RraB-like"/>
    <property type="match status" value="1"/>
</dbReference>
<reference evidence="2 3" key="1">
    <citation type="submission" date="2012-06" db="EMBL/GenBank/DDBJ databases">
        <title>The complete chromosome of genome of Turneriella parva DSM 21527.</title>
        <authorList>
            <consortium name="US DOE Joint Genome Institute (JGI-PGF)"/>
            <person name="Lucas S."/>
            <person name="Han J."/>
            <person name="Lapidus A."/>
            <person name="Bruce D."/>
            <person name="Goodwin L."/>
            <person name="Pitluck S."/>
            <person name="Peters L."/>
            <person name="Kyrpides N."/>
            <person name="Mavromatis K."/>
            <person name="Ivanova N."/>
            <person name="Mikhailova N."/>
            <person name="Chertkov O."/>
            <person name="Detter J.C."/>
            <person name="Tapia R."/>
            <person name="Han C."/>
            <person name="Land M."/>
            <person name="Hauser L."/>
            <person name="Markowitz V."/>
            <person name="Cheng J.-F."/>
            <person name="Hugenholtz P."/>
            <person name="Woyke T."/>
            <person name="Wu D."/>
            <person name="Gronow S."/>
            <person name="Wellnitz S."/>
            <person name="Brambilla E."/>
            <person name="Klenk H.-P."/>
            <person name="Eisen J.A."/>
        </authorList>
    </citation>
    <scope>NUCLEOTIDE SEQUENCE [LARGE SCALE GENOMIC DNA]</scope>
    <source>
        <strain evidence="3">ATCC BAA-1111 / DSM 21527 / NCTC 11395 / H</strain>
    </source>
</reference>
<dbReference type="AlphaFoldDB" id="I4B9R6"/>
<dbReference type="InterPro" id="IPR009671">
    <property type="entry name" value="RraB_dom"/>
</dbReference>
<dbReference type="Proteomes" id="UP000006048">
    <property type="component" value="Chromosome"/>
</dbReference>
<gene>
    <name evidence="2" type="ordered locus">Turpa_3385</name>
</gene>
<dbReference type="KEGG" id="tpx:Turpa_3385"/>
<dbReference type="HOGENOM" id="CLU_1916176_0_0_12"/>
<dbReference type="RefSeq" id="WP_014804519.1">
    <property type="nucleotide sequence ID" value="NC_018020.1"/>
</dbReference>
<evidence type="ECO:0000313" key="2">
    <source>
        <dbReference type="EMBL" id="AFM14023.1"/>
    </source>
</evidence>
<sequence length="132" mass="14949">MLINYNKVFAFLCLILSCKAPVNKGIPLSPEERQATRDAVQRFIDGGSNANKPHDLEFIIALKPDSNLKQLEADVKASEFQFYSVGISKKDFIARRLMKLDFEAIVNIESRLMYIAQKSNAKYEGWGGFEVD</sequence>
<dbReference type="SUPFAM" id="SSF89946">
    <property type="entry name" value="Hypothetical protein VC0424"/>
    <property type="match status" value="1"/>
</dbReference>
<dbReference type="InterPro" id="IPR036701">
    <property type="entry name" value="RraB-like_sf"/>
</dbReference>
<proteinExistence type="predicted"/>